<accession>A0AAN8G6T0</accession>
<dbReference type="InterPro" id="IPR036734">
    <property type="entry name" value="Neur_chan_lig-bd_sf"/>
</dbReference>
<dbReference type="Pfam" id="PF02932">
    <property type="entry name" value="Neur_chan_memb"/>
    <property type="match status" value="1"/>
</dbReference>
<dbReference type="InterPro" id="IPR038050">
    <property type="entry name" value="Neuro_actylchol_rec"/>
</dbReference>
<dbReference type="InterPro" id="IPR018000">
    <property type="entry name" value="Neurotransmitter_ion_chnl_CS"/>
</dbReference>
<dbReference type="GO" id="GO:0022848">
    <property type="term" value="F:acetylcholine-gated monoatomic cation-selective channel activity"/>
    <property type="evidence" value="ECO:0007669"/>
    <property type="project" value="InterPro"/>
</dbReference>
<dbReference type="PROSITE" id="PS00236">
    <property type="entry name" value="NEUROTR_ION_CHANNEL"/>
    <property type="match status" value="1"/>
</dbReference>
<comment type="caution">
    <text evidence="15">Lacks conserved residue(s) required for the propagation of feature annotation.</text>
</comment>
<dbReference type="Gene3D" id="2.70.170.10">
    <property type="entry name" value="Neurotransmitter-gated ion-channel ligand-binding domain"/>
    <property type="match status" value="1"/>
</dbReference>
<keyword evidence="9" id="KW-1015">Disulfide bond</keyword>
<reference evidence="18 19" key="1">
    <citation type="submission" date="2024-01" db="EMBL/GenBank/DDBJ databases">
        <title>The genome of the rayed Mediterranean limpet Patella caerulea (Linnaeus, 1758).</title>
        <authorList>
            <person name="Anh-Thu Weber A."/>
            <person name="Halstead-Nussloch G."/>
        </authorList>
    </citation>
    <scope>NUCLEOTIDE SEQUENCE [LARGE SCALE GENOMIC DNA]</scope>
    <source>
        <strain evidence="18">AATW-2023a</strain>
        <tissue evidence="18">Whole specimen</tissue>
    </source>
</reference>
<evidence type="ECO:0000256" key="8">
    <source>
        <dbReference type="ARBA" id="ARBA00023136"/>
    </source>
</evidence>
<evidence type="ECO:0000259" key="16">
    <source>
        <dbReference type="Pfam" id="PF02931"/>
    </source>
</evidence>
<comment type="similarity">
    <text evidence="1">Belongs to the ligand-gated ion channel (TC 1.A.9) family. Acetylcholine receptor (TC 1.A.9.1) subfamily.</text>
</comment>
<evidence type="ECO:0000256" key="5">
    <source>
        <dbReference type="ARBA" id="ARBA00022989"/>
    </source>
</evidence>
<evidence type="ECO:0000256" key="14">
    <source>
        <dbReference type="ARBA" id="ARBA00034099"/>
    </source>
</evidence>
<dbReference type="CDD" id="cd18997">
    <property type="entry name" value="LGIC_ECD_nAChR"/>
    <property type="match status" value="1"/>
</dbReference>
<dbReference type="NCBIfam" id="TIGR00860">
    <property type="entry name" value="LIC"/>
    <property type="match status" value="1"/>
</dbReference>
<feature type="domain" description="Neurotransmitter-gated ion-channel ligand-binding" evidence="16">
    <location>
        <begin position="27"/>
        <end position="235"/>
    </location>
</feature>
<dbReference type="FunFam" id="2.70.170.10:FF:000016">
    <property type="entry name" value="Nicotinic acetylcholine receptor subunit"/>
    <property type="match status" value="1"/>
</dbReference>
<gene>
    <name evidence="18" type="ORF">SNE40_023193</name>
</gene>
<keyword evidence="8 15" id="KW-0472">Membrane</keyword>
<evidence type="ECO:0000256" key="4">
    <source>
        <dbReference type="ARBA" id="ARBA00022692"/>
    </source>
</evidence>
<dbReference type="Gene3D" id="1.20.58.390">
    <property type="entry name" value="Neurotransmitter-gated ion-channel transmembrane domain"/>
    <property type="match status" value="2"/>
</dbReference>
<dbReference type="CDD" id="cd19051">
    <property type="entry name" value="LGIC_TM_cation"/>
    <property type="match status" value="1"/>
</dbReference>
<evidence type="ECO:0000256" key="11">
    <source>
        <dbReference type="ARBA" id="ARBA00023180"/>
    </source>
</evidence>
<feature type="transmembrane region" description="Helical" evidence="15">
    <location>
        <begin position="6"/>
        <end position="23"/>
    </location>
</feature>
<organism evidence="18 19">
    <name type="scientific">Patella caerulea</name>
    <name type="common">Rayed Mediterranean limpet</name>
    <dbReference type="NCBI Taxonomy" id="87958"/>
    <lineage>
        <taxon>Eukaryota</taxon>
        <taxon>Metazoa</taxon>
        <taxon>Spiralia</taxon>
        <taxon>Lophotrochozoa</taxon>
        <taxon>Mollusca</taxon>
        <taxon>Gastropoda</taxon>
        <taxon>Patellogastropoda</taxon>
        <taxon>Patelloidea</taxon>
        <taxon>Patellidae</taxon>
        <taxon>Patella</taxon>
    </lineage>
</organism>
<sequence length="478" mass="55287">MYYNLYIVLILFPLTVLCLKTIGNDYEYRLVRDVMKRYDKRVRPAINSTAVLNVTFGVALAQIIDVDEKNQIITTNCWINQGWLDPKLSWDPIKYGNISVIRLPFDLVWRPDILLYNNADVKPIESSYVSTNMIVTSDGNVTWLSMVIFKSSCSIDVKYFPFDEQSCLMSFSSWTFDANQLNMIDVGEEGDISNYVNSTEWVLHKYIQKREVVHFSCCPEPYVFINYIIQIRRRPLFYLFNLVMPCVLITFVALMGFYMPSDSGEKISMGITTLLSMTVFLMILAENMPPTSDVLPLVGLYYGITIAIVSFATGMTVFTLNIHHKGARGAEVPRIIKVIFFKYVARIMFIRLELPEQTPPEKGMQKIPQNDYYMRYDNEKMPENGGLSPRFARKITPSATPGDSTERHFIRVLQKVYQTIEKNEMRLAEQDRRDNIKQEWQQLALILDRLLMFLFIVSTFCYTLSIILPGATSTKFED</sequence>
<dbReference type="PANTHER" id="PTHR18945">
    <property type="entry name" value="NEUROTRANSMITTER GATED ION CHANNEL"/>
    <property type="match status" value="1"/>
</dbReference>
<dbReference type="InterPro" id="IPR006201">
    <property type="entry name" value="Neur_channel"/>
</dbReference>
<evidence type="ECO:0000256" key="15">
    <source>
        <dbReference type="RuleBase" id="RU000687"/>
    </source>
</evidence>
<evidence type="ECO:0000313" key="19">
    <source>
        <dbReference type="Proteomes" id="UP001347796"/>
    </source>
</evidence>
<evidence type="ECO:0000256" key="6">
    <source>
        <dbReference type="ARBA" id="ARBA00023018"/>
    </source>
</evidence>
<feature type="transmembrane region" description="Helical" evidence="15">
    <location>
        <begin position="300"/>
        <end position="320"/>
    </location>
</feature>
<dbReference type="GO" id="GO:0045211">
    <property type="term" value="C:postsynaptic membrane"/>
    <property type="evidence" value="ECO:0007669"/>
    <property type="project" value="InterPro"/>
</dbReference>
<evidence type="ECO:0000256" key="9">
    <source>
        <dbReference type="ARBA" id="ARBA00023157"/>
    </source>
</evidence>
<keyword evidence="11" id="KW-0325">Glycoprotein</keyword>
<keyword evidence="7 15" id="KW-0406">Ion transport</keyword>
<keyword evidence="10" id="KW-0675">Receptor</keyword>
<keyword evidence="6" id="KW-0770">Synapse</keyword>
<dbReference type="PRINTS" id="PR00252">
    <property type="entry name" value="NRIONCHANNEL"/>
</dbReference>
<evidence type="ECO:0000256" key="2">
    <source>
        <dbReference type="ARBA" id="ARBA00022448"/>
    </source>
</evidence>
<evidence type="ECO:0000313" key="18">
    <source>
        <dbReference type="EMBL" id="KAK6166528.1"/>
    </source>
</evidence>
<comment type="subcellular location">
    <subcellularLocation>
        <location evidence="14">Synaptic cell membrane</location>
        <topology evidence="14">Multi-pass membrane protein</topology>
    </subcellularLocation>
</comment>
<keyword evidence="19" id="KW-1185">Reference proteome</keyword>
<protein>
    <submittedName>
        <fullName evidence="18">Uncharacterized protein</fullName>
    </submittedName>
</protein>
<dbReference type="SUPFAM" id="SSF90112">
    <property type="entry name" value="Neurotransmitter-gated ion-channel transmembrane pore"/>
    <property type="match status" value="1"/>
</dbReference>
<keyword evidence="5 15" id="KW-1133">Transmembrane helix</keyword>
<dbReference type="PRINTS" id="PR00254">
    <property type="entry name" value="NICOTINICR"/>
</dbReference>
<dbReference type="Pfam" id="PF02931">
    <property type="entry name" value="Neur_chan_LBD"/>
    <property type="match status" value="1"/>
</dbReference>
<feature type="transmembrane region" description="Helical" evidence="15">
    <location>
        <begin position="236"/>
        <end position="255"/>
    </location>
</feature>
<dbReference type="GO" id="GO:0004888">
    <property type="term" value="F:transmembrane signaling receptor activity"/>
    <property type="evidence" value="ECO:0007669"/>
    <property type="project" value="InterPro"/>
</dbReference>
<keyword evidence="2 15" id="KW-0813">Transport</keyword>
<dbReference type="InterPro" id="IPR006029">
    <property type="entry name" value="Neurotrans-gated_channel_TM"/>
</dbReference>
<dbReference type="AlphaFoldDB" id="A0AAN8G6T0"/>
<dbReference type="SUPFAM" id="SSF63712">
    <property type="entry name" value="Nicotinic receptor ligand binding domain-like"/>
    <property type="match status" value="1"/>
</dbReference>
<dbReference type="InterPro" id="IPR006202">
    <property type="entry name" value="Neur_chan_lig-bd"/>
</dbReference>
<evidence type="ECO:0000256" key="7">
    <source>
        <dbReference type="ARBA" id="ARBA00023065"/>
    </source>
</evidence>
<evidence type="ECO:0000256" key="10">
    <source>
        <dbReference type="ARBA" id="ARBA00023170"/>
    </source>
</evidence>
<dbReference type="FunFam" id="1.20.58.390:FF:000073">
    <property type="entry name" value="Neuronal acetylcholine receptor subunit alpha-9-II"/>
    <property type="match status" value="1"/>
</dbReference>
<feature type="transmembrane region" description="Helical" evidence="15">
    <location>
        <begin position="450"/>
        <end position="471"/>
    </location>
</feature>
<name>A0AAN8G6T0_PATCE</name>
<dbReference type="EMBL" id="JAZGQO010000021">
    <property type="protein sequence ID" value="KAK6166528.1"/>
    <property type="molecule type" value="Genomic_DNA"/>
</dbReference>
<keyword evidence="4 15" id="KW-0812">Transmembrane</keyword>
<keyword evidence="12" id="KW-1071">Ligand-gated ion channel</keyword>
<feature type="transmembrane region" description="Helical" evidence="15">
    <location>
        <begin position="44"/>
        <end position="64"/>
    </location>
</feature>
<evidence type="ECO:0000256" key="1">
    <source>
        <dbReference type="ARBA" id="ARBA00009237"/>
    </source>
</evidence>
<dbReference type="InterPro" id="IPR036719">
    <property type="entry name" value="Neuro-gated_channel_TM_sf"/>
</dbReference>
<evidence type="ECO:0000259" key="17">
    <source>
        <dbReference type="Pfam" id="PF02932"/>
    </source>
</evidence>
<evidence type="ECO:0000256" key="12">
    <source>
        <dbReference type="ARBA" id="ARBA00023286"/>
    </source>
</evidence>
<feature type="transmembrane region" description="Helical" evidence="15">
    <location>
        <begin position="267"/>
        <end position="285"/>
    </location>
</feature>
<feature type="domain" description="Neurotransmitter-gated ion-channel transmembrane" evidence="17">
    <location>
        <begin position="242"/>
        <end position="466"/>
    </location>
</feature>
<comment type="caution">
    <text evidence="18">The sequence shown here is derived from an EMBL/GenBank/DDBJ whole genome shotgun (WGS) entry which is preliminary data.</text>
</comment>
<dbReference type="InterPro" id="IPR002394">
    <property type="entry name" value="Nicotinic_acetylcholine_rcpt"/>
</dbReference>
<evidence type="ECO:0000256" key="3">
    <source>
        <dbReference type="ARBA" id="ARBA00022475"/>
    </source>
</evidence>
<dbReference type="Proteomes" id="UP001347796">
    <property type="component" value="Unassembled WGS sequence"/>
</dbReference>
<evidence type="ECO:0000256" key="13">
    <source>
        <dbReference type="ARBA" id="ARBA00023303"/>
    </source>
</evidence>
<keyword evidence="3" id="KW-1003">Cell membrane</keyword>
<keyword evidence="13 15" id="KW-0407">Ion channel</keyword>
<proteinExistence type="inferred from homology"/>